<dbReference type="PANTHER" id="PTHR43223">
    <property type="entry name" value="ALKYL/ARYL-SULFATASE"/>
    <property type="match status" value="1"/>
</dbReference>
<dbReference type="Pfam" id="PF14863">
    <property type="entry name" value="Alkyl_sulf_dimr"/>
    <property type="match status" value="1"/>
</dbReference>
<dbReference type="InterPro" id="IPR036527">
    <property type="entry name" value="SCP2_sterol-bd_dom_sf"/>
</dbReference>
<dbReference type="InterPro" id="IPR029228">
    <property type="entry name" value="Alkyl_sulf_dimr"/>
</dbReference>
<dbReference type="SUPFAM" id="SSF55718">
    <property type="entry name" value="SCP-like"/>
    <property type="match status" value="1"/>
</dbReference>
<keyword evidence="2" id="KW-0378">Hydrolase</keyword>
<keyword evidence="1" id="KW-0479">Metal-binding</keyword>
<dbReference type="PANTHER" id="PTHR43223:SF2">
    <property type="entry name" value="METALLO-BETA-LACTAMASE DOMAIN-CONTAINING PROTEIN"/>
    <property type="match status" value="1"/>
</dbReference>
<dbReference type="Gene3D" id="3.30.1050.10">
    <property type="entry name" value="SCP2 sterol-binding domain"/>
    <property type="match status" value="1"/>
</dbReference>
<accession>A0ABP4E7D4</accession>
<evidence type="ECO:0000256" key="2">
    <source>
        <dbReference type="ARBA" id="ARBA00022801"/>
    </source>
</evidence>
<evidence type="ECO:0000313" key="6">
    <source>
        <dbReference type="EMBL" id="GAA1096463.1"/>
    </source>
</evidence>
<gene>
    <name evidence="6" type="ORF">GCM10009668_11390</name>
</gene>
<name>A0ABP4E7D4_9ACTN</name>
<evidence type="ECO:0000256" key="1">
    <source>
        <dbReference type="ARBA" id="ARBA00022723"/>
    </source>
</evidence>
<protein>
    <recommendedName>
        <fullName evidence="8">SCP2 domain-containing protein</fullName>
    </recommendedName>
</protein>
<comment type="caution">
    <text evidence="6">The sequence shown here is derived from an EMBL/GenBank/DDBJ whole genome shotgun (WGS) entry which is preliminary data.</text>
</comment>
<evidence type="ECO:0000256" key="3">
    <source>
        <dbReference type="ARBA" id="ARBA00022833"/>
    </source>
</evidence>
<dbReference type="InterPro" id="IPR052195">
    <property type="entry name" value="Bact_Alkyl/Aryl-Sulfatase"/>
</dbReference>
<dbReference type="SUPFAM" id="SSF56281">
    <property type="entry name" value="Metallo-hydrolase/oxidoreductase"/>
    <property type="match status" value="2"/>
</dbReference>
<dbReference type="Pfam" id="PF14864">
    <property type="entry name" value="Alkyl_sulf_C"/>
    <property type="match status" value="1"/>
</dbReference>
<dbReference type="InterPro" id="IPR036866">
    <property type="entry name" value="RibonucZ/Hydroxyglut_hydro"/>
</dbReference>
<dbReference type="InterPro" id="IPR029229">
    <property type="entry name" value="Alkyl_sulf_C"/>
</dbReference>
<evidence type="ECO:0000259" key="4">
    <source>
        <dbReference type="Pfam" id="PF14863"/>
    </source>
</evidence>
<organism evidence="6 7">
    <name type="scientific">Nocardioides dubius</name>
    <dbReference type="NCBI Taxonomy" id="317019"/>
    <lineage>
        <taxon>Bacteria</taxon>
        <taxon>Bacillati</taxon>
        <taxon>Actinomycetota</taxon>
        <taxon>Actinomycetes</taxon>
        <taxon>Propionibacteriales</taxon>
        <taxon>Nocardioidaceae</taxon>
        <taxon>Nocardioides</taxon>
    </lineage>
</organism>
<keyword evidence="3" id="KW-0862">Zinc</keyword>
<feature type="domain" description="Alkyl sulfatase dimerisation" evidence="4">
    <location>
        <begin position="317"/>
        <end position="395"/>
    </location>
</feature>
<proteinExistence type="predicted"/>
<keyword evidence="7" id="KW-1185">Reference proteome</keyword>
<feature type="domain" description="Alkyl sulfatase C-terminal" evidence="5">
    <location>
        <begin position="415"/>
        <end position="517"/>
    </location>
</feature>
<evidence type="ECO:0000313" key="7">
    <source>
        <dbReference type="Proteomes" id="UP001501581"/>
    </source>
</evidence>
<dbReference type="Proteomes" id="UP001501581">
    <property type="component" value="Unassembled WGS sequence"/>
</dbReference>
<sequence>MTDTPWGAISRHTRLVFERALAQLPFRDGQDWADVRKGRLADLPPALSSPAAPLADLPDEALHPSLQRIRDLRAVRGLFAVVPGVWQIRNGWRNVTVVAGDQGRLLIDPPREQRLSEATLRLLDEVLGPQPVTAVLHSAVAAQQGIGMSVIDGVVIESLPVVPDGAEPDGELLRWFPQHGMLHTAGAVAHTLPSVSVEGRTADPLARAKALHRALTSYRDELSVVVGAQDWPTWGSSRSRQVLADGRDLLRYLHDEVLRLAAAGAGVEEVLAGLQLPPTLTAKWQVRGYDATLADYAAMLLPRRAEEASGSSALSAASEARLVHALGSAIEPASVVRTALDEGDYRAAAELGEMLLRVEPTPALGEITAQAYQQLAFQEENLVRYQRFTTRSRSLAGDPAARAAAPLMPCRAEGTAEELFDLLAVRLHGPRAAGDAFSFPWRVDDDEEQLLSLRNGVLFAVPVDAATTIADVEVASSREVLGAIACGHRDAGQALHAGDLRVTGDLHLFERFTSLLVAWSCAATGGVPLPDTTRQETP</sequence>
<dbReference type="InterPro" id="IPR038536">
    <property type="entry name" value="Alkyl/aryl-sulf_dimr_sf"/>
</dbReference>
<reference evidence="7" key="1">
    <citation type="journal article" date="2019" name="Int. J. Syst. Evol. Microbiol.">
        <title>The Global Catalogue of Microorganisms (GCM) 10K type strain sequencing project: providing services to taxonomists for standard genome sequencing and annotation.</title>
        <authorList>
            <consortium name="The Broad Institute Genomics Platform"/>
            <consortium name="The Broad Institute Genome Sequencing Center for Infectious Disease"/>
            <person name="Wu L."/>
            <person name="Ma J."/>
        </authorList>
    </citation>
    <scope>NUCLEOTIDE SEQUENCE [LARGE SCALE GENOMIC DNA]</scope>
    <source>
        <strain evidence="7">JCM 13008</strain>
    </source>
</reference>
<dbReference type="Gene3D" id="3.60.15.30">
    <property type="entry name" value="Metallo-beta-lactamase domain"/>
    <property type="match status" value="2"/>
</dbReference>
<evidence type="ECO:0000259" key="5">
    <source>
        <dbReference type="Pfam" id="PF14864"/>
    </source>
</evidence>
<dbReference type="RefSeq" id="WP_343992229.1">
    <property type="nucleotide sequence ID" value="NZ_BAAALG010000003.1"/>
</dbReference>
<evidence type="ECO:0008006" key="8">
    <source>
        <dbReference type="Google" id="ProtNLM"/>
    </source>
</evidence>
<dbReference type="Gene3D" id="1.25.40.880">
    <property type="entry name" value="Alkyl sulfatase, dimerisation domain"/>
    <property type="match status" value="1"/>
</dbReference>
<dbReference type="EMBL" id="BAAALG010000003">
    <property type="protein sequence ID" value="GAA1096463.1"/>
    <property type="molecule type" value="Genomic_DNA"/>
</dbReference>